<dbReference type="HOGENOM" id="CLU_1085133_0_0_11"/>
<dbReference type="EMBL" id="ALQA01000022">
    <property type="protein sequence ID" value="EJZ09484.1"/>
    <property type="molecule type" value="Genomic_DNA"/>
</dbReference>
<sequence length="256" mass="27545">MQDDNLYGLGDEELMTVQGLDDVADYGALYQSPDGSLFQLQGFDGGLEDGADAIPGEVRLGDDGRLYQWVQGYDGLGDPVGFWSLLPGIAKTVLPMVAAGVAPRLRRFLTPVARPAPVVRRSPAAPPPTVAQQVPEPPVPVPDGVDDLTGYDGLYQAPDGSLYQMPGVGEDEQLSDEEYLRGLEDDELDGDELDGDELDGDDDDLRGTEGYLRQPGARACSCSGLRGIDAYVAPQPPQTRAFVRPAVAPDMWRPLW</sequence>
<evidence type="ECO:0000313" key="2">
    <source>
        <dbReference type="EMBL" id="EJZ09484.1"/>
    </source>
</evidence>
<keyword evidence="3" id="KW-1185">Reference proteome</keyword>
<feature type="compositionally biased region" description="Pro residues" evidence="1">
    <location>
        <begin position="124"/>
        <end position="139"/>
    </location>
</feature>
<reference evidence="2 3" key="1">
    <citation type="journal article" date="2012" name="J. Bacteriol.">
        <title>Complete Genome Sequence of Mycobacterium vaccae Type Strain ATCC 25954.</title>
        <authorList>
            <person name="Ho Y.S."/>
            <person name="Adroub S.A."/>
            <person name="Abadi M."/>
            <person name="Al Alwan B."/>
            <person name="Alkhateeb R."/>
            <person name="Gao G."/>
            <person name="Ragab A."/>
            <person name="Ali S."/>
            <person name="van Soolingen D."/>
            <person name="Bitter W."/>
            <person name="Pain A."/>
            <person name="Abdallah A.M."/>
        </authorList>
    </citation>
    <scope>NUCLEOTIDE SEQUENCE [LARGE SCALE GENOMIC DNA]</scope>
    <source>
        <strain evidence="2 3">ATCC 25954</strain>
    </source>
</reference>
<dbReference type="PATRIC" id="fig|1194972.3.peg.2493"/>
<dbReference type="Proteomes" id="UP000006072">
    <property type="component" value="Unassembled WGS sequence"/>
</dbReference>
<gene>
    <name evidence="2" type="ORF">MVAC_12461</name>
</gene>
<organism evidence="2 3">
    <name type="scientific">Mycolicibacterium vaccae ATCC 25954</name>
    <dbReference type="NCBI Taxonomy" id="1194972"/>
    <lineage>
        <taxon>Bacteria</taxon>
        <taxon>Bacillati</taxon>
        <taxon>Actinomycetota</taxon>
        <taxon>Actinomycetes</taxon>
        <taxon>Mycobacteriales</taxon>
        <taxon>Mycobacteriaceae</taxon>
        <taxon>Mycolicibacterium</taxon>
    </lineage>
</organism>
<comment type="caution">
    <text evidence="2">The sequence shown here is derived from an EMBL/GenBank/DDBJ whole genome shotgun (WGS) entry which is preliminary data.</text>
</comment>
<evidence type="ECO:0000256" key="1">
    <source>
        <dbReference type="SAM" id="MobiDB-lite"/>
    </source>
</evidence>
<name>K0VEL0_MYCVA</name>
<dbReference type="AlphaFoldDB" id="K0VEL0"/>
<accession>K0VEL0</accession>
<proteinExistence type="predicted"/>
<dbReference type="RefSeq" id="WP_003932992.1">
    <property type="nucleotide sequence ID" value="NZ_JH814697.1"/>
</dbReference>
<evidence type="ECO:0000313" key="3">
    <source>
        <dbReference type="Proteomes" id="UP000006072"/>
    </source>
</evidence>
<feature type="region of interest" description="Disordered" evidence="1">
    <location>
        <begin position="120"/>
        <end position="139"/>
    </location>
</feature>
<protein>
    <submittedName>
        <fullName evidence="2">Uncharacterized protein</fullName>
    </submittedName>
</protein>
<feature type="compositionally biased region" description="Acidic residues" evidence="1">
    <location>
        <begin position="186"/>
        <end position="204"/>
    </location>
</feature>
<feature type="region of interest" description="Disordered" evidence="1">
    <location>
        <begin position="186"/>
        <end position="209"/>
    </location>
</feature>